<evidence type="ECO:0000256" key="1">
    <source>
        <dbReference type="SAM" id="MobiDB-lite"/>
    </source>
</evidence>
<dbReference type="PROSITE" id="PS50164">
    <property type="entry name" value="GIY_YIG"/>
    <property type="match status" value="1"/>
</dbReference>
<dbReference type="Proteomes" id="UP000671908">
    <property type="component" value="Chromosome"/>
</dbReference>
<gene>
    <name evidence="3" type="ORF">HRQ91_08125</name>
</gene>
<dbReference type="CDD" id="cd10447">
    <property type="entry name" value="GIY-YIG_unchar_2"/>
    <property type="match status" value="1"/>
</dbReference>
<accession>A0A975F4Q5</accession>
<dbReference type="EMBL" id="CP054142">
    <property type="protein sequence ID" value="QTQ14422.1"/>
    <property type="molecule type" value="Genomic_DNA"/>
</dbReference>
<feature type="compositionally biased region" description="Basic and acidic residues" evidence="1">
    <location>
        <begin position="282"/>
        <end position="292"/>
    </location>
</feature>
<dbReference type="InterPro" id="IPR000305">
    <property type="entry name" value="GIY-YIG_endonuc"/>
</dbReference>
<reference evidence="3 4" key="1">
    <citation type="journal article" date="2021" name="Microbiol. Resour. Announc.">
        <title>Complete Genome Sequences of Three Human Oral Treponema parvum Isolates.</title>
        <authorList>
            <person name="Zeng H."/>
            <person name="Watt R.M."/>
        </authorList>
    </citation>
    <scope>NUCLEOTIDE SEQUENCE [LARGE SCALE GENOMIC DNA]</scope>
    <source>
        <strain evidence="3 4">ATCC 700770</strain>
    </source>
</reference>
<dbReference type="InterPro" id="IPR025579">
    <property type="entry name" value="DUF4357"/>
</dbReference>
<feature type="region of interest" description="Disordered" evidence="1">
    <location>
        <begin position="268"/>
        <end position="292"/>
    </location>
</feature>
<name>A0A975F4Q5_9SPIR</name>
<proteinExistence type="predicted"/>
<dbReference type="KEGG" id="tpav:HRQ91_08125"/>
<sequence>MGRKLTVYMIDGAANGPRTIEIGNWSGKAIYSPRAKLSELIKREEFDKPGIYILRSDPTKNGYNDKIYIGEAERVGDRLKQHLNNPDRDFSECIIFISKDEMLTKSHIKYLESRLVEIAVQAKNAEIENVNTPTKSSLSEADISDMEYFLEQIKLILPINGINALVANSIVPETYNKIEEQLKNDLKFYIKSKDAETEMCETSEGYVVFKGSTATKQLSNSINKTWLNLREKLIDSGNLSDQGNKYVFEKDTIFSSTSAASSIIMGRQSSGPAEWKTKNGKSYKEITEENSK</sequence>
<dbReference type="Pfam" id="PF14267">
    <property type="entry name" value="DUF4357"/>
    <property type="match status" value="1"/>
</dbReference>
<evidence type="ECO:0000313" key="3">
    <source>
        <dbReference type="EMBL" id="QTQ14422.1"/>
    </source>
</evidence>
<dbReference type="AlphaFoldDB" id="A0A975F4Q5"/>
<keyword evidence="4" id="KW-1185">Reference proteome</keyword>
<dbReference type="RefSeq" id="WP_210119078.1">
    <property type="nucleotide sequence ID" value="NZ_CP054142.1"/>
</dbReference>
<evidence type="ECO:0000259" key="2">
    <source>
        <dbReference type="PROSITE" id="PS50164"/>
    </source>
</evidence>
<organism evidence="3 4">
    <name type="scientific">Treponema parvum</name>
    <dbReference type="NCBI Taxonomy" id="138851"/>
    <lineage>
        <taxon>Bacteria</taxon>
        <taxon>Pseudomonadati</taxon>
        <taxon>Spirochaetota</taxon>
        <taxon>Spirochaetia</taxon>
        <taxon>Spirochaetales</taxon>
        <taxon>Treponemataceae</taxon>
        <taxon>Treponema</taxon>
    </lineage>
</organism>
<protein>
    <submittedName>
        <fullName evidence="3">GIY-YIG nuclease family protein</fullName>
    </submittedName>
</protein>
<evidence type="ECO:0000313" key="4">
    <source>
        <dbReference type="Proteomes" id="UP000671908"/>
    </source>
</evidence>
<feature type="domain" description="GIY-YIG" evidence="2">
    <location>
        <begin position="47"/>
        <end position="125"/>
    </location>
</feature>